<dbReference type="Proteomes" id="UP001138997">
    <property type="component" value="Unassembled WGS sequence"/>
</dbReference>
<sequence>MVSAAEHIVVLRPGEQFQARSVTSPNGTYTLEHQYDGDVVVRSVADGEEIWAADSVFQGEPDPGEPLLDEDYGWFGLQEDGVLAVRNCNGTDLWYTHRRGQMLVLDDEGHIALLDDSGARVWESGSVSAGPDRTLDLSGYRMFSGLVVRTDFSDPEAWARILSEIAENDENSAAFVIDDPVWANASWLTVVSALPKEWDDEEMAPRAVFIANAEAMHDPDGCLLGVNLDDVPDGLDPDVFRHSDYDFSGRVHVRSAVAGYPGYAMGLSGWEEMLWDDLGAEPWE</sequence>
<dbReference type="Gene3D" id="2.90.10.10">
    <property type="entry name" value="Bulb-type lectin domain"/>
    <property type="match status" value="1"/>
</dbReference>
<gene>
    <name evidence="2" type="ORF">LR394_24060</name>
</gene>
<dbReference type="EMBL" id="JAJOMB010000014">
    <property type="protein sequence ID" value="MCD5313987.1"/>
    <property type="molecule type" value="Genomic_DNA"/>
</dbReference>
<evidence type="ECO:0000259" key="1">
    <source>
        <dbReference type="Pfam" id="PF21962"/>
    </source>
</evidence>
<accession>A0A9X1NFE1</accession>
<dbReference type="AlphaFoldDB" id="A0A9X1NFE1"/>
<feature type="domain" description="DUF6924" evidence="1">
    <location>
        <begin position="146"/>
        <end position="236"/>
    </location>
</feature>
<evidence type="ECO:0000313" key="2">
    <source>
        <dbReference type="EMBL" id="MCD5313987.1"/>
    </source>
</evidence>
<dbReference type="RefSeq" id="WP_231446132.1">
    <property type="nucleotide sequence ID" value="NZ_JAJOMB010000014.1"/>
</dbReference>
<dbReference type="InterPro" id="IPR036426">
    <property type="entry name" value="Bulb-type_lectin_dom_sf"/>
</dbReference>
<keyword evidence="3" id="KW-1185">Reference proteome</keyword>
<dbReference type="InterPro" id="IPR053832">
    <property type="entry name" value="DUF6924"/>
</dbReference>
<comment type="caution">
    <text evidence="2">The sequence shown here is derived from an EMBL/GenBank/DDBJ whole genome shotgun (WGS) entry which is preliminary data.</text>
</comment>
<dbReference type="Pfam" id="PF21962">
    <property type="entry name" value="DUF6924"/>
    <property type="match status" value="1"/>
</dbReference>
<dbReference type="SUPFAM" id="SSF51110">
    <property type="entry name" value="alpha-D-mannose-specific plant lectins"/>
    <property type="match status" value="1"/>
</dbReference>
<organism evidence="2 3">
    <name type="scientific">Kineosporia babensis</name>
    <dbReference type="NCBI Taxonomy" id="499548"/>
    <lineage>
        <taxon>Bacteria</taxon>
        <taxon>Bacillati</taxon>
        <taxon>Actinomycetota</taxon>
        <taxon>Actinomycetes</taxon>
        <taxon>Kineosporiales</taxon>
        <taxon>Kineosporiaceae</taxon>
        <taxon>Kineosporia</taxon>
    </lineage>
</organism>
<protein>
    <recommendedName>
        <fullName evidence="1">DUF6924 domain-containing protein</fullName>
    </recommendedName>
</protein>
<name>A0A9X1NFE1_9ACTN</name>
<proteinExistence type="predicted"/>
<evidence type="ECO:0000313" key="3">
    <source>
        <dbReference type="Proteomes" id="UP001138997"/>
    </source>
</evidence>
<reference evidence="2" key="1">
    <citation type="submission" date="2021-11" db="EMBL/GenBank/DDBJ databases">
        <title>Streptomyces corallinus and Kineosporia corallina sp. nov., two new coral-derived marine actinobacteria.</title>
        <authorList>
            <person name="Buangrab K."/>
            <person name="Sutthacheep M."/>
            <person name="Yeemin T."/>
            <person name="Harunari E."/>
            <person name="Igarashi Y."/>
            <person name="Sripreechasak P."/>
            <person name="Kanchanasin P."/>
            <person name="Tanasupawat S."/>
            <person name="Phongsopitanun W."/>
        </authorList>
    </citation>
    <scope>NUCLEOTIDE SEQUENCE</scope>
    <source>
        <strain evidence="2">JCM 31032</strain>
    </source>
</reference>